<dbReference type="Pfam" id="PF14559">
    <property type="entry name" value="TPR_19"/>
    <property type="match status" value="1"/>
</dbReference>
<evidence type="ECO:0000256" key="1">
    <source>
        <dbReference type="SAM" id="MobiDB-lite"/>
    </source>
</evidence>
<feature type="region of interest" description="Disordered" evidence="1">
    <location>
        <begin position="531"/>
        <end position="569"/>
    </location>
</feature>
<keyword evidence="4" id="KW-1185">Reference proteome</keyword>
<evidence type="ECO:0000256" key="2">
    <source>
        <dbReference type="SAM" id="SignalP"/>
    </source>
</evidence>
<accession>A0A365Y7I4</accession>
<feature type="chain" id="PRO_5017084094" evidence="2">
    <location>
        <begin position="24"/>
        <end position="569"/>
    </location>
</feature>
<dbReference type="Proteomes" id="UP000253410">
    <property type="component" value="Unassembled WGS sequence"/>
</dbReference>
<evidence type="ECO:0000313" key="3">
    <source>
        <dbReference type="EMBL" id="RBL93944.1"/>
    </source>
</evidence>
<dbReference type="InterPro" id="IPR011990">
    <property type="entry name" value="TPR-like_helical_dom_sf"/>
</dbReference>
<dbReference type="OrthoDB" id="9809364at2"/>
<feature type="compositionally biased region" description="Basic residues" evidence="1">
    <location>
        <begin position="539"/>
        <end position="569"/>
    </location>
</feature>
<name>A0A365Y7I4_9BACT</name>
<feature type="signal peptide" evidence="2">
    <location>
        <begin position="1"/>
        <end position="23"/>
    </location>
</feature>
<evidence type="ECO:0000313" key="4">
    <source>
        <dbReference type="Proteomes" id="UP000253410"/>
    </source>
</evidence>
<reference evidence="3 4" key="1">
    <citation type="submission" date="2018-05" db="EMBL/GenBank/DDBJ databases">
        <title>Chitinophaga sp. K3CV102501T nov., isolated from isolated from a monsoon evergreen broad-leaved forest soil.</title>
        <authorList>
            <person name="Lv Y."/>
        </authorList>
    </citation>
    <scope>NUCLEOTIDE SEQUENCE [LARGE SCALE GENOMIC DNA]</scope>
    <source>
        <strain evidence="3 4">GDMCC 1.1325</strain>
    </source>
</reference>
<dbReference type="SUPFAM" id="SSF48452">
    <property type="entry name" value="TPR-like"/>
    <property type="match status" value="1"/>
</dbReference>
<dbReference type="AlphaFoldDB" id="A0A365Y7I4"/>
<dbReference type="RefSeq" id="WP_113616554.1">
    <property type="nucleotide sequence ID" value="NZ_QFFJ01000001.1"/>
</dbReference>
<dbReference type="Gene3D" id="1.25.40.10">
    <property type="entry name" value="Tetratricopeptide repeat domain"/>
    <property type="match status" value="1"/>
</dbReference>
<proteinExistence type="predicted"/>
<gene>
    <name evidence="3" type="ORF">DF182_15775</name>
</gene>
<protein>
    <submittedName>
        <fullName evidence="3">Uncharacterized protein</fullName>
    </submittedName>
</protein>
<sequence length="569" mass="64523">MRKSLINCLKVGVLLCIAHIAAAQEQPAISKTADVHFRREEYAQAAGLYEKLLRTREGRRHAHEIKERLADSYRLFNQYDKATYWYGQLLQENPNDAEARLHYADMLKCLGQYEDARRQYQQYPDQQRVASRIAGCDSAIKWAASPAPIPLKNETGINTGKNDWGSTWYGNRVVFVSDSVRRNIWYIKGTRRRYGRNNAGYGKLYEAEDNRSGIGYVKDFSAFINNYPFHVGPVCFTPAGDTAYVTVTDPARRVPYDKKEKPVYGTRQLRLLVFVRKNNQWQAPMTFPYNSNDYSLGHAALNESGNILYFTSDMPGGTGGTDIWYCEKQTDNTWGQPRNCGRVINTTDDEAFPVAGSHEMLYYASKGLPGLGGYDVFATTGNRSDWTVPVNLMLPFNSSSDDFCYVPQTVHEGFISSNRPGGMGGDDIYSFSLPPALPELQPLPVPLLRIPLTVDICTYTNTCVYLYNKTRDMGWCYMIAAPSEKITAKLEPNAEYIIRVHYPDHVESLAFDTHNMTGSEPVYKTICPETSSKPVIREKVRKHPSKHAPKHSSKHKKGQPVPKSRRHRK</sequence>
<comment type="caution">
    <text evidence="3">The sequence shown here is derived from an EMBL/GenBank/DDBJ whole genome shotgun (WGS) entry which is preliminary data.</text>
</comment>
<dbReference type="EMBL" id="QFFJ01000001">
    <property type="protein sequence ID" value="RBL93944.1"/>
    <property type="molecule type" value="Genomic_DNA"/>
</dbReference>
<keyword evidence="2" id="KW-0732">Signal</keyword>
<organism evidence="3 4">
    <name type="scientific">Chitinophaga flava</name>
    <dbReference type="NCBI Taxonomy" id="2259036"/>
    <lineage>
        <taxon>Bacteria</taxon>
        <taxon>Pseudomonadati</taxon>
        <taxon>Bacteroidota</taxon>
        <taxon>Chitinophagia</taxon>
        <taxon>Chitinophagales</taxon>
        <taxon>Chitinophagaceae</taxon>
        <taxon>Chitinophaga</taxon>
    </lineage>
</organism>